<evidence type="ECO:0000256" key="2">
    <source>
        <dbReference type="PIRSR" id="PIRSR639126-1"/>
    </source>
</evidence>
<dbReference type="GO" id="GO:0005829">
    <property type="term" value="C:cytosol"/>
    <property type="evidence" value="ECO:0007669"/>
    <property type="project" value="TreeGrafter"/>
</dbReference>
<dbReference type="InterPro" id="IPR009288">
    <property type="entry name" value="AIG2-like_dom"/>
</dbReference>
<feature type="domain" description="Gamma-glutamylcyclotransferase AIG2-like" evidence="5">
    <location>
        <begin position="8"/>
        <end position="118"/>
    </location>
</feature>
<dbReference type="Pfam" id="PF06094">
    <property type="entry name" value="GGACT"/>
    <property type="match status" value="1"/>
</dbReference>
<organism evidence="6 7">
    <name type="scientific">Luteolibacter ambystomatis</name>
    <dbReference type="NCBI Taxonomy" id="2824561"/>
    <lineage>
        <taxon>Bacteria</taxon>
        <taxon>Pseudomonadati</taxon>
        <taxon>Verrucomicrobiota</taxon>
        <taxon>Verrucomicrobiia</taxon>
        <taxon>Verrucomicrobiales</taxon>
        <taxon>Verrucomicrobiaceae</taxon>
        <taxon>Luteolibacter</taxon>
    </lineage>
</organism>
<keyword evidence="7" id="KW-1185">Reference proteome</keyword>
<accession>A0A975J2R4</accession>
<evidence type="ECO:0000256" key="3">
    <source>
        <dbReference type="RuleBase" id="RU367036"/>
    </source>
</evidence>
<proteinExistence type="inferred from homology"/>
<dbReference type="Gene3D" id="3.10.490.10">
    <property type="entry name" value="Gamma-glutamyl cyclotransferase-like"/>
    <property type="match status" value="1"/>
</dbReference>
<sequence>MSEIRHRVFVYGTLRSGGSNHHRMAGAVLVAPASVRGRLYRIDWYPGVVLDAESDAVVGEVYDVDGSMLAALDEYEGSEYRRVEATAALEDGNHVAALIWEWRLEVDEARRIESGDWLEAMPSQRSRSRKTSGGEDPRPPISGFAG</sequence>
<feature type="region of interest" description="Disordered" evidence="4">
    <location>
        <begin position="120"/>
        <end position="146"/>
    </location>
</feature>
<dbReference type="PANTHER" id="PTHR12510">
    <property type="entry name" value="TROPONIN C-AKIN-1 PROTEIN"/>
    <property type="match status" value="1"/>
</dbReference>
<dbReference type="PANTHER" id="PTHR12510:SF4">
    <property type="entry name" value="GAMMA-GLUTAMYLAMINECYCLOTRANSFERASE"/>
    <property type="match status" value="1"/>
</dbReference>
<dbReference type="EMBL" id="CP073100">
    <property type="protein sequence ID" value="QUE52938.1"/>
    <property type="molecule type" value="Genomic_DNA"/>
</dbReference>
<dbReference type="SUPFAM" id="SSF110857">
    <property type="entry name" value="Gamma-glutamyl cyclotransferase-like"/>
    <property type="match status" value="1"/>
</dbReference>
<dbReference type="AlphaFoldDB" id="A0A975J2R4"/>
<evidence type="ECO:0000256" key="4">
    <source>
        <dbReference type="SAM" id="MobiDB-lite"/>
    </source>
</evidence>
<dbReference type="RefSeq" id="WP_211634282.1">
    <property type="nucleotide sequence ID" value="NZ_CP073100.1"/>
</dbReference>
<name>A0A975J2R4_9BACT</name>
<feature type="active site" description="Proton acceptor" evidence="2">
    <location>
        <position position="76"/>
    </location>
</feature>
<dbReference type="CDD" id="cd06661">
    <property type="entry name" value="GGCT_like"/>
    <property type="match status" value="1"/>
</dbReference>
<evidence type="ECO:0000259" key="5">
    <source>
        <dbReference type="Pfam" id="PF06094"/>
    </source>
</evidence>
<dbReference type="KEGG" id="lamb:KBB96_08600"/>
<gene>
    <name evidence="6" type="ORF">KBB96_08600</name>
</gene>
<evidence type="ECO:0000256" key="1">
    <source>
        <dbReference type="ARBA" id="ARBA00008861"/>
    </source>
</evidence>
<protein>
    <recommendedName>
        <fullName evidence="3">Gamma-glutamylcyclotransferase family protein</fullName>
    </recommendedName>
</protein>
<dbReference type="InterPro" id="IPR036568">
    <property type="entry name" value="GGCT-like_sf"/>
</dbReference>
<comment type="similarity">
    <text evidence="1 3">Belongs to the gamma-glutamylcyclotransferase family.</text>
</comment>
<dbReference type="Proteomes" id="UP000676169">
    <property type="component" value="Chromosome"/>
</dbReference>
<dbReference type="InterPro" id="IPR039126">
    <property type="entry name" value="GGACT"/>
</dbReference>
<evidence type="ECO:0000313" key="6">
    <source>
        <dbReference type="EMBL" id="QUE52938.1"/>
    </source>
</evidence>
<evidence type="ECO:0000313" key="7">
    <source>
        <dbReference type="Proteomes" id="UP000676169"/>
    </source>
</evidence>
<dbReference type="GO" id="GO:0061929">
    <property type="term" value="F:gamma-glutamylaminecyclotransferase activity"/>
    <property type="evidence" value="ECO:0007669"/>
    <property type="project" value="InterPro"/>
</dbReference>
<dbReference type="InterPro" id="IPR013024">
    <property type="entry name" value="GGCT-like"/>
</dbReference>
<reference evidence="6" key="1">
    <citation type="submission" date="2021-04" db="EMBL/GenBank/DDBJ databases">
        <title>Luteolibacter sp. 32A isolated from the skin of an Anderson's salamander (Ambystoma andersonii).</title>
        <authorList>
            <person name="Spergser J."/>
            <person name="Busse H.-J."/>
        </authorList>
    </citation>
    <scope>NUCLEOTIDE SEQUENCE</scope>
    <source>
        <strain evidence="6">32A</strain>
    </source>
</reference>